<sequence>MNSCFPPLAALSLHGSTPASKPPAGSAPPASRIEVLQDLDLYYIKQIAHNLKVRGLKNSITGSPISF</sequence>
<proteinExistence type="predicted"/>
<dbReference type="EMBL" id="AP028918">
    <property type="protein sequence ID" value="BES99297.1"/>
    <property type="molecule type" value="Genomic_DNA"/>
</dbReference>
<organism evidence="1 2">
    <name type="scientific">Nesidiocoris tenuis</name>
    <dbReference type="NCBI Taxonomy" id="355587"/>
    <lineage>
        <taxon>Eukaryota</taxon>
        <taxon>Metazoa</taxon>
        <taxon>Ecdysozoa</taxon>
        <taxon>Arthropoda</taxon>
        <taxon>Hexapoda</taxon>
        <taxon>Insecta</taxon>
        <taxon>Pterygota</taxon>
        <taxon>Neoptera</taxon>
        <taxon>Paraneoptera</taxon>
        <taxon>Hemiptera</taxon>
        <taxon>Heteroptera</taxon>
        <taxon>Panheteroptera</taxon>
        <taxon>Cimicomorpha</taxon>
        <taxon>Miridae</taxon>
        <taxon>Dicyphina</taxon>
        <taxon>Nesidiocoris</taxon>
    </lineage>
</organism>
<evidence type="ECO:0000313" key="2">
    <source>
        <dbReference type="Proteomes" id="UP001307889"/>
    </source>
</evidence>
<protein>
    <submittedName>
        <fullName evidence="1">Rhotekin</fullName>
    </submittedName>
</protein>
<accession>A0ABN7B4G4</accession>
<gene>
    <name evidence="1" type="ORF">NTJ_12114</name>
</gene>
<reference evidence="1 2" key="1">
    <citation type="submission" date="2023-09" db="EMBL/GenBank/DDBJ databases">
        <title>Nesidiocoris tenuis whole genome shotgun sequence.</title>
        <authorList>
            <person name="Shibata T."/>
            <person name="Shimoda M."/>
            <person name="Kobayashi T."/>
            <person name="Uehara T."/>
        </authorList>
    </citation>
    <scope>NUCLEOTIDE SEQUENCE [LARGE SCALE GENOMIC DNA]</scope>
    <source>
        <strain evidence="1 2">Japan</strain>
    </source>
</reference>
<dbReference type="Proteomes" id="UP001307889">
    <property type="component" value="Chromosome 10"/>
</dbReference>
<evidence type="ECO:0000313" key="1">
    <source>
        <dbReference type="EMBL" id="BES99297.1"/>
    </source>
</evidence>
<name>A0ABN7B4G4_9HEMI</name>
<keyword evidence="2" id="KW-1185">Reference proteome</keyword>